<dbReference type="InterPro" id="IPR022764">
    <property type="entry name" value="Peptidase_S54_rhomboid_dom"/>
</dbReference>
<dbReference type="EMBL" id="ASSJ01000007">
    <property type="protein sequence ID" value="ERN42767.1"/>
    <property type="molecule type" value="Genomic_DNA"/>
</dbReference>
<evidence type="ECO:0000259" key="8">
    <source>
        <dbReference type="Pfam" id="PF01694"/>
    </source>
</evidence>
<comment type="subcellular location">
    <subcellularLocation>
        <location evidence="1">Membrane</location>
        <topology evidence="1">Multi-pass membrane protein</topology>
    </subcellularLocation>
</comment>
<keyword evidence="6 7" id="KW-0472">Membrane</keyword>
<organism evidence="9 10">
    <name type="scientific">Rubidibacter lacunae KORDI 51-2</name>
    <dbReference type="NCBI Taxonomy" id="582515"/>
    <lineage>
        <taxon>Bacteria</taxon>
        <taxon>Bacillati</taxon>
        <taxon>Cyanobacteriota</taxon>
        <taxon>Cyanophyceae</taxon>
        <taxon>Oscillatoriophycideae</taxon>
        <taxon>Chroococcales</taxon>
        <taxon>Aphanothecaceae</taxon>
        <taxon>Rubidibacter</taxon>
    </lineage>
</organism>
<evidence type="ECO:0000313" key="9">
    <source>
        <dbReference type="EMBL" id="ERN42767.1"/>
    </source>
</evidence>
<proteinExistence type="inferred from homology"/>
<dbReference type="SUPFAM" id="SSF144091">
    <property type="entry name" value="Rhomboid-like"/>
    <property type="match status" value="1"/>
</dbReference>
<dbReference type="InterPro" id="IPR035952">
    <property type="entry name" value="Rhomboid-like_sf"/>
</dbReference>
<dbReference type="PANTHER" id="PTHR43731">
    <property type="entry name" value="RHOMBOID PROTEASE"/>
    <property type="match status" value="1"/>
</dbReference>
<dbReference type="Proteomes" id="UP000016960">
    <property type="component" value="Unassembled WGS sequence"/>
</dbReference>
<dbReference type="GO" id="GO:0016020">
    <property type="term" value="C:membrane"/>
    <property type="evidence" value="ECO:0007669"/>
    <property type="project" value="UniProtKB-SubCell"/>
</dbReference>
<evidence type="ECO:0000256" key="2">
    <source>
        <dbReference type="ARBA" id="ARBA00009045"/>
    </source>
</evidence>
<feature type="domain" description="Peptidase S54 rhomboid" evidence="8">
    <location>
        <begin position="370"/>
        <end position="515"/>
    </location>
</feature>
<reference evidence="9 10" key="1">
    <citation type="submission" date="2013-05" db="EMBL/GenBank/DDBJ databases">
        <title>Draft genome sequence of Rubidibacter lacunae KORDI 51-2.</title>
        <authorList>
            <person name="Choi D.H."/>
            <person name="Noh J.H."/>
            <person name="Kwon K.-K."/>
            <person name="Lee J.-H."/>
            <person name="Ryu J.-Y."/>
        </authorList>
    </citation>
    <scope>NUCLEOTIDE SEQUENCE [LARGE SCALE GENOMIC DNA]</scope>
    <source>
        <strain evidence="9 10">KORDI 51-2</strain>
    </source>
</reference>
<accession>U5DPI2</accession>
<evidence type="ECO:0000256" key="5">
    <source>
        <dbReference type="ARBA" id="ARBA00022989"/>
    </source>
</evidence>
<name>U5DPI2_9CHRO</name>
<dbReference type="STRING" id="582515.KR51_00004800"/>
<dbReference type="InterPro" id="IPR050925">
    <property type="entry name" value="Rhomboid_protease_S54"/>
</dbReference>
<feature type="transmembrane region" description="Helical" evidence="7">
    <location>
        <begin position="439"/>
        <end position="462"/>
    </location>
</feature>
<evidence type="ECO:0000256" key="4">
    <source>
        <dbReference type="ARBA" id="ARBA00022801"/>
    </source>
</evidence>
<feature type="transmembrane region" description="Helical" evidence="7">
    <location>
        <begin position="411"/>
        <end position="433"/>
    </location>
</feature>
<protein>
    <submittedName>
        <fullName evidence="9">Putative membrane protein</fullName>
    </submittedName>
</protein>
<evidence type="ECO:0000256" key="7">
    <source>
        <dbReference type="SAM" id="Phobius"/>
    </source>
</evidence>
<feature type="transmembrane region" description="Helical" evidence="7">
    <location>
        <begin position="41"/>
        <end position="71"/>
    </location>
</feature>
<feature type="transmembrane region" description="Helical" evidence="7">
    <location>
        <begin position="496"/>
        <end position="514"/>
    </location>
</feature>
<keyword evidence="5 7" id="KW-1133">Transmembrane helix</keyword>
<sequence length="525" mass="57596">MTLNAILLLLSSLSCGSLLMQTLSARQNRGWSGVSAAILGAIAATLAIAPGAAGLVGGGLWLTFVVVPLVGKQGVSSLMRRERFREARWLSARLAWLHPADGWPDQPRLLRALELGQRGQLDRAAQLLDPYRSRPSGFGYAAATLLYRIEARWDELLQWMDESLPSALRRTQPTLTLVYLRALGETGKLDSLLWQLTTSAKLLARAGNSINLHQARLYAVAFCGREDLVRRLFAGPLAGSSLSTRSFWLATAAMAAGDRRAGSQQLRQLYAGNSSTLDRAIDWRLRHPPALATALNPAVRQILARLEDDFVQESRYADAVTPTFKLAPLTLALIGLNMAVFGLEAWLGGTQDRAVLYRLGALVPSVVVAGEWWRLLSANFLHYGPLHLGGNLLGLWLFGPYVERAFGFGRALVVYFTSGVGAMLLFVLLALQFGDRDSFLVGASAAIMGTIGATVAILWRGWRRDKSRLAGKRLRLVCFIIGAQMLFDIAVPQVSFLGHLLGLMLGYFSSLLLLRRWEFRDDREG</sequence>
<feature type="transmembrane region" description="Helical" evidence="7">
    <location>
        <begin position="474"/>
        <end position="490"/>
    </location>
</feature>
<evidence type="ECO:0000313" key="10">
    <source>
        <dbReference type="Proteomes" id="UP000016960"/>
    </source>
</evidence>
<dbReference type="GO" id="GO:0004252">
    <property type="term" value="F:serine-type endopeptidase activity"/>
    <property type="evidence" value="ECO:0007669"/>
    <property type="project" value="InterPro"/>
</dbReference>
<keyword evidence="10" id="KW-1185">Reference proteome</keyword>
<dbReference type="PANTHER" id="PTHR43731:SF14">
    <property type="entry name" value="PRESENILIN-ASSOCIATED RHOMBOID-LIKE PROTEIN, MITOCHONDRIAL"/>
    <property type="match status" value="1"/>
</dbReference>
<keyword evidence="3 7" id="KW-0812">Transmembrane</keyword>
<dbReference type="RefSeq" id="WP_022604353.1">
    <property type="nucleotide sequence ID" value="NZ_ASSJ01000007.1"/>
</dbReference>
<gene>
    <name evidence="9" type="ORF">KR51_00004800</name>
</gene>
<evidence type="ECO:0000256" key="1">
    <source>
        <dbReference type="ARBA" id="ARBA00004141"/>
    </source>
</evidence>
<keyword evidence="4" id="KW-0378">Hydrolase</keyword>
<evidence type="ECO:0000256" key="6">
    <source>
        <dbReference type="ARBA" id="ARBA00023136"/>
    </source>
</evidence>
<dbReference type="OrthoDB" id="9813074at2"/>
<dbReference type="Gene3D" id="1.20.1540.10">
    <property type="entry name" value="Rhomboid-like"/>
    <property type="match status" value="1"/>
</dbReference>
<dbReference type="eggNOG" id="COG0705">
    <property type="taxonomic scope" value="Bacteria"/>
</dbReference>
<dbReference type="AlphaFoldDB" id="U5DPI2"/>
<comment type="similarity">
    <text evidence="2">Belongs to the peptidase S54 family.</text>
</comment>
<feature type="transmembrane region" description="Helical" evidence="7">
    <location>
        <begin position="380"/>
        <end position="399"/>
    </location>
</feature>
<evidence type="ECO:0000256" key="3">
    <source>
        <dbReference type="ARBA" id="ARBA00022692"/>
    </source>
</evidence>
<comment type="caution">
    <text evidence="9">The sequence shown here is derived from an EMBL/GenBank/DDBJ whole genome shotgun (WGS) entry which is preliminary data.</text>
</comment>
<dbReference type="Pfam" id="PF01694">
    <property type="entry name" value="Rhomboid"/>
    <property type="match status" value="1"/>
</dbReference>
<dbReference type="InParanoid" id="U5DPI2"/>